<dbReference type="EMBL" id="JAVDPW010000007">
    <property type="protein sequence ID" value="MDR6291711.1"/>
    <property type="molecule type" value="Genomic_DNA"/>
</dbReference>
<evidence type="ECO:0000259" key="7">
    <source>
        <dbReference type="PROSITE" id="PS50106"/>
    </source>
</evidence>
<evidence type="ECO:0000313" key="8">
    <source>
        <dbReference type="EMBL" id="MDR6291711.1"/>
    </source>
</evidence>
<dbReference type="Gene3D" id="2.30.42.10">
    <property type="match status" value="1"/>
</dbReference>
<dbReference type="InterPro" id="IPR004447">
    <property type="entry name" value="Peptidase_S41A"/>
</dbReference>
<dbReference type="CDD" id="cd07560">
    <property type="entry name" value="Peptidase_S41_CPP"/>
    <property type="match status" value="1"/>
</dbReference>
<dbReference type="Pfam" id="PF17820">
    <property type="entry name" value="PDZ_6"/>
    <property type="match status" value="1"/>
</dbReference>
<dbReference type="SUPFAM" id="SSF52096">
    <property type="entry name" value="ClpP/crotonase"/>
    <property type="match status" value="1"/>
</dbReference>
<keyword evidence="2 5" id="KW-0645">Protease</keyword>
<dbReference type="Gene3D" id="3.90.226.10">
    <property type="entry name" value="2-enoyl-CoA Hydratase, Chain A, domain 1"/>
    <property type="match status" value="1"/>
</dbReference>
<dbReference type="SUPFAM" id="SSF50156">
    <property type="entry name" value="PDZ domain-like"/>
    <property type="match status" value="1"/>
</dbReference>
<keyword evidence="3 5" id="KW-0378">Hydrolase</keyword>
<dbReference type="InterPro" id="IPR005151">
    <property type="entry name" value="Tail-specific_protease"/>
</dbReference>
<dbReference type="RefSeq" id="WP_309797155.1">
    <property type="nucleotide sequence ID" value="NZ_JAVDPW010000007.1"/>
</dbReference>
<dbReference type="Gene3D" id="3.30.750.44">
    <property type="match status" value="1"/>
</dbReference>
<keyword evidence="9" id="KW-1185">Reference proteome</keyword>
<comment type="similarity">
    <text evidence="1 5">Belongs to the peptidase S41A family.</text>
</comment>
<evidence type="ECO:0000256" key="3">
    <source>
        <dbReference type="ARBA" id="ARBA00022801"/>
    </source>
</evidence>
<dbReference type="CDD" id="cd06782">
    <property type="entry name" value="cpPDZ_CPP-like"/>
    <property type="match status" value="1"/>
</dbReference>
<dbReference type="SMART" id="SM00245">
    <property type="entry name" value="TSPc"/>
    <property type="match status" value="1"/>
</dbReference>
<sequence length="470" mass="50141">MKKHLNAVAIGALMGLAFVGGHTLTFQGWAQDKAPDKAATSSDANDTYKQLDLFGEVFERVRAEYVEEVSDKQLIESAINGMLTSLDPHSNFLNADEFQDMQSQTRGSFGGLGIEVTMENGVVKVVSPIDDTPAAKAGVQAGDLIIAIDGKPIVNMSLNEAVDKMRGPVGSNITITLRRGDADPYDLTMARATIPVESVRWRTEGNVGYIRITSFTERTEDGLKRGIADIKKKLGDKLQGYVLDLRNDPGGLLDQAIAVSDAFLDKGEIVSTRSRKADQAQRYNATPGDLADGLPLVVLINGGSASASEIVAGALQDHHRAVLMGTQSFGKGSVQTIIPLPGHGAMRLTTARYYTPSGRSIQQLGITPDIEVQQAKIEEIAQLRGYREADLKGALNNDNNKNLPGQDGDAQKTPPAPGAVPDKTATPDKAVVPPTDGAADATKPADVDYQLSRALDLLRGLALFQKGQAD</sequence>
<evidence type="ECO:0000256" key="2">
    <source>
        <dbReference type="ARBA" id="ARBA00022670"/>
    </source>
</evidence>
<evidence type="ECO:0000256" key="1">
    <source>
        <dbReference type="ARBA" id="ARBA00009179"/>
    </source>
</evidence>
<evidence type="ECO:0000313" key="9">
    <source>
        <dbReference type="Proteomes" id="UP001262410"/>
    </source>
</evidence>
<dbReference type="GO" id="GO:0006508">
    <property type="term" value="P:proteolysis"/>
    <property type="evidence" value="ECO:0007669"/>
    <property type="project" value="UniProtKB-KW"/>
</dbReference>
<feature type="region of interest" description="Disordered" evidence="6">
    <location>
        <begin position="393"/>
        <end position="445"/>
    </location>
</feature>
<dbReference type="PANTHER" id="PTHR32060:SF30">
    <property type="entry name" value="CARBOXY-TERMINAL PROCESSING PROTEASE CTPA"/>
    <property type="match status" value="1"/>
</dbReference>
<dbReference type="InterPro" id="IPR036034">
    <property type="entry name" value="PDZ_sf"/>
</dbReference>
<dbReference type="Proteomes" id="UP001262410">
    <property type="component" value="Unassembled WGS sequence"/>
</dbReference>
<dbReference type="InterPro" id="IPR055210">
    <property type="entry name" value="CtpA/B_N"/>
</dbReference>
<protein>
    <submittedName>
        <fullName evidence="8">Carboxyl-terminal processing protease</fullName>
        <ecNumber evidence="8">3.4.21.102</ecNumber>
    </submittedName>
</protein>
<dbReference type="InterPro" id="IPR001478">
    <property type="entry name" value="PDZ"/>
</dbReference>
<gene>
    <name evidence="8" type="ORF">E9232_004245</name>
</gene>
<comment type="caution">
    <text evidence="8">The sequence shown here is derived from an EMBL/GenBank/DDBJ whole genome shotgun (WGS) entry which is preliminary data.</text>
</comment>
<name>A0ABU1JSW3_9PROT</name>
<reference evidence="8 9" key="1">
    <citation type="submission" date="2023-07" db="EMBL/GenBank/DDBJ databases">
        <title>Sorghum-associated microbial communities from plants grown in Nebraska, USA.</title>
        <authorList>
            <person name="Schachtman D."/>
        </authorList>
    </citation>
    <scope>NUCLEOTIDE SEQUENCE [LARGE SCALE GENOMIC DNA]</scope>
    <source>
        <strain evidence="8 9">584</strain>
    </source>
</reference>
<keyword evidence="4 5" id="KW-0720">Serine protease</keyword>
<dbReference type="NCBIfam" id="TIGR00225">
    <property type="entry name" value="prc"/>
    <property type="match status" value="1"/>
</dbReference>
<dbReference type="InterPro" id="IPR029045">
    <property type="entry name" value="ClpP/crotonase-like_dom_sf"/>
</dbReference>
<dbReference type="Pfam" id="PF03572">
    <property type="entry name" value="Peptidase_S41"/>
    <property type="match status" value="1"/>
</dbReference>
<dbReference type="PANTHER" id="PTHR32060">
    <property type="entry name" value="TAIL-SPECIFIC PROTEASE"/>
    <property type="match status" value="1"/>
</dbReference>
<dbReference type="InterPro" id="IPR041489">
    <property type="entry name" value="PDZ_6"/>
</dbReference>
<dbReference type="SMART" id="SM00228">
    <property type="entry name" value="PDZ"/>
    <property type="match status" value="1"/>
</dbReference>
<dbReference type="GO" id="GO:0004252">
    <property type="term" value="F:serine-type endopeptidase activity"/>
    <property type="evidence" value="ECO:0007669"/>
    <property type="project" value="UniProtKB-EC"/>
</dbReference>
<accession>A0ABU1JSW3</accession>
<feature type="domain" description="PDZ" evidence="7">
    <location>
        <begin position="98"/>
        <end position="166"/>
    </location>
</feature>
<evidence type="ECO:0000256" key="5">
    <source>
        <dbReference type="RuleBase" id="RU004404"/>
    </source>
</evidence>
<organism evidence="8 9">
    <name type="scientific">Inquilinus ginsengisoli</name>
    <dbReference type="NCBI Taxonomy" id="363840"/>
    <lineage>
        <taxon>Bacteria</taxon>
        <taxon>Pseudomonadati</taxon>
        <taxon>Pseudomonadota</taxon>
        <taxon>Alphaproteobacteria</taxon>
        <taxon>Rhodospirillales</taxon>
        <taxon>Rhodospirillaceae</taxon>
        <taxon>Inquilinus</taxon>
    </lineage>
</organism>
<evidence type="ECO:0000256" key="4">
    <source>
        <dbReference type="ARBA" id="ARBA00022825"/>
    </source>
</evidence>
<proteinExistence type="inferred from homology"/>
<dbReference type="EC" id="3.4.21.102" evidence="8"/>
<evidence type="ECO:0000256" key="6">
    <source>
        <dbReference type="SAM" id="MobiDB-lite"/>
    </source>
</evidence>
<dbReference type="Pfam" id="PF22694">
    <property type="entry name" value="CtpB_N-like"/>
    <property type="match status" value="1"/>
</dbReference>
<dbReference type="PROSITE" id="PS50106">
    <property type="entry name" value="PDZ"/>
    <property type="match status" value="1"/>
</dbReference>